<dbReference type="EMBL" id="DAAFWP010000016">
    <property type="protein sequence ID" value="HAB1804655.1"/>
    <property type="molecule type" value="Genomic_DNA"/>
</dbReference>
<dbReference type="Proteomes" id="UP000839928">
    <property type="component" value="Unassembled WGS sequence"/>
</dbReference>
<dbReference type="Proteomes" id="UP000245147">
    <property type="component" value="Unassembled WGS sequence"/>
</dbReference>
<evidence type="ECO:0000313" key="21">
    <source>
        <dbReference type="EMBL" id="HAB6238645.1"/>
    </source>
</evidence>
<reference evidence="9" key="5">
    <citation type="submission" date="2018-07" db="EMBL/GenBank/DDBJ databases">
        <authorList>
            <consortium name="PulseNet: The National Subtyping Network for Foodborne Disease Surveillance"/>
            <person name="Tarr C.L."/>
            <person name="Trees E."/>
            <person name="Katz L.S."/>
            <person name="Carleton-Romer H.A."/>
            <person name="Stroika S."/>
            <person name="Kucerova Z."/>
            <person name="Roache K.F."/>
            <person name="Sabol A.L."/>
            <person name="Besser J."/>
            <person name="Gerner-Smidt P."/>
        </authorList>
    </citation>
    <scope>NUCLEOTIDE SEQUENCE</scope>
    <source>
        <strain evidence="9">PNUSAS011364</strain>
        <strain evidence="11">PNUSAS013764</strain>
    </source>
</reference>
<dbReference type="EMBL" id="DAAGXT010000017">
    <property type="protein sequence ID" value="HAB5023251.1"/>
    <property type="molecule type" value="Genomic_DNA"/>
</dbReference>
<evidence type="ECO:0000313" key="9">
    <source>
        <dbReference type="EMBL" id="EDG5798381.1"/>
    </source>
</evidence>
<evidence type="ECO:0008006" key="27">
    <source>
        <dbReference type="Google" id="ProtNLM"/>
    </source>
</evidence>
<dbReference type="EMBL" id="AAGQKS010000020">
    <property type="protein sequence ID" value="EBQ8901910.1"/>
    <property type="molecule type" value="Genomic_DNA"/>
</dbReference>
<name>A0A2T9HX29_SALET</name>
<evidence type="ECO:0000313" key="8">
    <source>
        <dbReference type="EMBL" id="EDC9468125.1"/>
    </source>
</evidence>
<evidence type="ECO:0000313" key="24">
    <source>
        <dbReference type="EMBL" id="HAE6730409.1"/>
    </source>
</evidence>
<evidence type="ECO:0000313" key="5">
    <source>
        <dbReference type="EMBL" id="ECA7463494.1"/>
    </source>
</evidence>
<dbReference type="EMBL" id="DAAHFX010000017">
    <property type="protein sequence ID" value="HAB5941838.1"/>
    <property type="molecule type" value="Genomic_DNA"/>
</dbReference>
<dbReference type="RefSeq" id="WP_001054520.1">
    <property type="nucleotide sequence ID" value="NZ_JADDHT010000017.1"/>
</dbReference>
<dbReference type="EMBL" id="AAMIOU010000008">
    <property type="protein sequence ID" value="EDH7244596.1"/>
    <property type="molecule type" value="Genomic_DNA"/>
</dbReference>
<reference evidence="12" key="7">
    <citation type="submission" date="2019-10" db="EMBL/GenBank/DDBJ databases">
        <authorList>
            <consortium name="NCBI Pathogen Detection Project"/>
        </authorList>
    </citation>
    <scope>NUCLEOTIDE SEQUENCE</scope>
    <source>
        <strain evidence="24">13-0431</strain>
        <strain evidence="12">Salmonella enterica</strain>
    </source>
</reference>
<gene>
    <name evidence="6" type="ORF">A3Z75_15760</name>
    <name evidence="9" type="ORF">B7643_17005</name>
    <name evidence="7" type="ORF">BEI99_21365</name>
    <name evidence="8" type="ORF">BH418_15625</name>
    <name evidence="25" type="ORF">C4792_21240</name>
    <name evidence="10" type="ORF">CB381_18190</name>
    <name evidence="11" type="ORF">CBN47_06095</name>
    <name evidence="1" type="ORF">DKS77_14140</name>
    <name evidence="3" type="ORF">DLB38_16880</name>
    <name evidence="2" type="ORF">DNV88_18360</name>
    <name evidence="4" type="ORF">DUR08_17190</name>
    <name evidence="5" type="ORF">EPK73_14530</name>
    <name evidence="22" type="ORF">G2913_20905</name>
    <name evidence="23" type="ORF">G3A30_21755</name>
    <name evidence="24" type="ORF">G4K93_004296</name>
    <name evidence="18" type="ORF">GB020_20695</name>
    <name evidence="17" type="ORF">GB182_20965</name>
    <name evidence="20" type="ORF">GB352_20660</name>
    <name evidence="16" type="ORF">GB356_20960</name>
    <name evidence="21" type="ORF">GB394_21000</name>
    <name evidence="15" type="ORF">GB613_18450</name>
    <name evidence="19" type="ORF">GBS17_20965</name>
    <name evidence="12" type="ORF">GBX08_20995</name>
    <name evidence="13" type="ORF">GBY12_20675</name>
    <name evidence="14" type="ORF">GBY78_21000</name>
</gene>
<evidence type="ECO:0000313" key="20">
    <source>
        <dbReference type="EMBL" id="HAB5941838.1"/>
    </source>
</evidence>
<evidence type="ECO:0000313" key="12">
    <source>
        <dbReference type="EMBL" id="HAB1572438.1"/>
    </source>
</evidence>
<dbReference type="EMBL" id="DAARAE010000197">
    <property type="protein sequence ID" value="HAE1459011.1"/>
    <property type="molecule type" value="Genomic_DNA"/>
</dbReference>
<reference evidence="25 26" key="2">
    <citation type="submission" date="2018-04" db="EMBL/GenBank/DDBJ databases">
        <title>Serotype diversity and antimicrobial resistance among Salmonella enterica isolated from patients at an equine referral hospital.</title>
        <authorList>
            <person name="Leon I.M."/>
            <person name="Lawhon S.D."/>
            <person name="Norman K.N."/>
            <person name="Threadgill D.S."/>
            <person name="Ohta N."/>
            <person name="Vinasco J."/>
            <person name="Scott H.M."/>
        </authorList>
    </citation>
    <scope>NUCLEOTIDE SEQUENCE [LARGE SCALE GENOMIC DNA]</scope>
    <source>
        <strain evidence="25 26">167</strain>
    </source>
</reference>
<evidence type="ECO:0000313" key="4">
    <source>
        <dbReference type="EMBL" id="EBY0576677.1"/>
    </source>
</evidence>
<reference evidence="8" key="4">
    <citation type="submission" date="2018-07" db="EMBL/GenBank/DDBJ databases">
        <authorList>
            <consortium name="GenomeTrakr network: Whole genome sequencing for foodborne pathogen traceback"/>
        </authorList>
    </citation>
    <scope>NUCLEOTIDE SEQUENCE</scope>
    <source>
        <strain evidence="8">ADRDL-16-8871</strain>
        <strain evidence="5">FSIS21923161</strain>
    </source>
</reference>
<dbReference type="EMBL" id="DAAFUE010000014">
    <property type="protein sequence ID" value="HAB1572438.1"/>
    <property type="molecule type" value="Genomic_DNA"/>
</dbReference>
<dbReference type="EMBL" id="DAAFXG010000016">
    <property type="protein sequence ID" value="HAB1884743.1"/>
    <property type="molecule type" value="Genomic_DNA"/>
</dbReference>
<reference evidence="6" key="6">
    <citation type="submission" date="2018-07" db="EMBL/GenBank/DDBJ databases">
        <authorList>
            <consortium name="NARMS: The National Antimicrobial Resistance Monitoring System"/>
        </authorList>
    </citation>
    <scope>NUCLEOTIDE SEQUENCE</scope>
    <source>
        <strain evidence="6">CVM N57313F</strain>
        <strain evidence="7">FSIS1607168</strain>
    </source>
</reference>
<dbReference type="EMBL" id="AAHDEP010000030">
    <property type="protein sequence ID" value="EBU7986407.1"/>
    <property type="molecule type" value="Genomic_DNA"/>
</dbReference>
<proteinExistence type="predicted"/>
<evidence type="ECO:0000313" key="25">
    <source>
        <dbReference type="EMBL" id="PVL89284.1"/>
    </source>
</evidence>
<evidence type="ECO:0000313" key="17">
    <source>
        <dbReference type="EMBL" id="HAB2426458.1"/>
    </source>
</evidence>
<dbReference type="EMBL" id="DAAFYT010000056">
    <property type="protein sequence ID" value="HAB2060611.1"/>
    <property type="molecule type" value="Genomic_DNA"/>
</dbReference>
<evidence type="ECO:0000313" key="23">
    <source>
        <dbReference type="EMBL" id="HAE1459011.1"/>
    </source>
</evidence>
<evidence type="ECO:0000313" key="1">
    <source>
        <dbReference type="EMBL" id="EBQ8901910.1"/>
    </source>
</evidence>
<evidence type="ECO:0000313" key="6">
    <source>
        <dbReference type="EMBL" id="ECT6084945.1"/>
    </source>
</evidence>
<dbReference type="EMBL" id="DAAGBW010000014">
    <property type="protein sequence ID" value="HAB2426458.1"/>
    <property type="molecule type" value="Genomic_DNA"/>
</dbReference>
<evidence type="ECO:0000313" key="7">
    <source>
        <dbReference type="EMBL" id="ECU7934333.1"/>
    </source>
</evidence>
<dbReference type="EMBL" id="QDOG01000015">
    <property type="protein sequence ID" value="PVL89284.1"/>
    <property type="molecule type" value="Genomic_DNA"/>
</dbReference>
<dbReference type="EMBL" id="AAGQWK010000019">
    <property type="protein sequence ID" value="EBR0143515.1"/>
    <property type="molecule type" value="Genomic_DNA"/>
</dbReference>
<reference evidence="1" key="3">
    <citation type="submission" date="2018-05" db="EMBL/GenBank/DDBJ databases">
        <authorList>
            <person name="Ashton P.M."/>
            <person name="Dallman T."/>
            <person name="Nair S."/>
            <person name="De Pinna E."/>
            <person name="Peters T."/>
            <person name="Grant K."/>
        </authorList>
    </citation>
    <scope>NUCLEOTIDE SEQUENCE [LARGE SCALE GENOMIC DNA]</scope>
    <source>
        <strain evidence="4">152447</strain>
        <strain evidence="1">208936</strain>
        <strain evidence="3">250819</strain>
        <strain evidence="10">369915</strain>
        <strain evidence="2">428140</strain>
    </source>
</reference>
<dbReference type="EMBL" id="DAASRO010000016">
    <property type="protein sequence ID" value="HAE6730409.1"/>
    <property type="molecule type" value="Genomic_DNA"/>
</dbReference>
<dbReference type="EMBL" id="AAMEQR010000012">
    <property type="protein sequence ID" value="EDG5798381.1"/>
    <property type="molecule type" value="Genomic_DNA"/>
</dbReference>
<evidence type="ECO:0000313" key="26">
    <source>
        <dbReference type="Proteomes" id="UP000245147"/>
    </source>
</evidence>
<protein>
    <recommendedName>
        <fullName evidence="27">DUF3168 domain-containing protein</fullName>
    </recommendedName>
</protein>
<comment type="caution">
    <text evidence="25">The sequence shown here is derived from an EMBL/GenBank/DDBJ whole genome shotgun (WGS) entry which is preliminary data.</text>
</comment>
<dbReference type="AlphaFoldDB" id="A0A2T9HX29"/>
<dbReference type="EMBL" id="DAAGBK010000014">
    <property type="protein sequence ID" value="HAB2371891.1"/>
    <property type="molecule type" value="Genomic_DNA"/>
</dbReference>
<accession>A0A2T9HX29</accession>
<dbReference type="EMBL" id="DAAQWY010000017">
    <property type="protein sequence ID" value="HAE1220571.1"/>
    <property type="molecule type" value="Genomic_DNA"/>
</dbReference>
<evidence type="ECO:0000313" key="11">
    <source>
        <dbReference type="EMBL" id="EDH7244596.1"/>
    </source>
</evidence>
<dbReference type="EMBL" id="AALSOQ010000017">
    <property type="protein sequence ID" value="EDC9468125.1"/>
    <property type="molecule type" value="Genomic_DNA"/>
</dbReference>
<evidence type="ECO:0000313" key="19">
    <source>
        <dbReference type="EMBL" id="HAB5771401.1"/>
    </source>
</evidence>
<evidence type="ECO:0000313" key="10">
    <source>
        <dbReference type="EMBL" id="EDH6341828.1"/>
    </source>
</evidence>
<evidence type="ECO:0000313" key="22">
    <source>
        <dbReference type="EMBL" id="HAE1220571.1"/>
    </source>
</evidence>
<evidence type="ECO:0000313" key="15">
    <source>
        <dbReference type="EMBL" id="HAB2060611.1"/>
    </source>
</evidence>
<evidence type="ECO:0000313" key="16">
    <source>
        <dbReference type="EMBL" id="HAB2371891.1"/>
    </source>
</evidence>
<dbReference type="EMBL" id="AAHMZR010000023">
    <property type="protein sequence ID" value="EBY0576677.1"/>
    <property type="molecule type" value="Genomic_DNA"/>
</dbReference>
<dbReference type="EMBL" id="AAHVIS010000020">
    <property type="protein sequence ID" value="ECA7463494.1"/>
    <property type="molecule type" value="Genomic_DNA"/>
</dbReference>
<dbReference type="EMBL" id="AAMIHC010000022">
    <property type="protein sequence ID" value="EDH6341828.1"/>
    <property type="molecule type" value="Genomic_DNA"/>
</dbReference>
<evidence type="ECO:0000313" key="2">
    <source>
        <dbReference type="EMBL" id="EBR0143515.1"/>
    </source>
</evidence>
<dbReference type="EMBL" id="DAAHEN010000017">
    <property type="protein sequence ID" value="HAB5771401.1"/>
    <property type="molecule type" value="Genomic_DNA"/>
</dbReference>
<sequence>MNLTEKIKAKTIEVLENIQPVTPSLTTGRQRDVFSLVTYDYQLESANYAGNSRLKGQFDMQFLVSPYTGQKQPLSSYDEIVTYFNSNYAPVFKAAGITVLWVNFGNSTLVTDKTTGSSSIVFTINIEAIEKTR</sequence>
<organism evidence="25 26">
    <name type="scientific">Salmonella enterica subsp. enterica serovar Agona</name>
    <dbReference type="NCBI Taxonomy" id="58095"/>
    <lineage>
        <taxon>Bacteria</taxon>
        <taxon>Pseudomonadati</taxon>
        <taxon>Pseudomonadota</taxon>
        <taxon>Gammaproteobacteria</taxon>
        <taxon>Enterobacterales</taxon>
        <taxon>Enterobacteriaceae</taxon>
        <taxon>Salmonella</taxon>
    </lineage>
</organism>
<dbReference type="EMBL" id="AAKNHU010000019">
    <property type="protein sequence ID" value="ECT6084945.1"/>
    <property type="molecule type" value="Genomic_DNA"/>
</dbReference>
<evidence type="ECO:0000313" key="13">
    <source>
        <dbReference type="EMBL" id="HAB1804655.1"/>
    </source>
</evidence>
<evidence type="ECO:0000313" key="18">
    <source>
        <dbReference type="EMBL" id="HAB5023251.1"/>
    </source>
</evidence>
<evidence type="ECO:0000313" key="3">
    <source>
        <dbReference type="EMBL" id="EBU7986407.1"/>
    </source>
</evidence>
<reference evidence="12" key="1">
    <citation type="journal article" date="2018" name="Genome Biol.">
        <title>SKESA: strategic k-mer extension for scrupulous assemblies.</title>
        <authorList>
            <person name="Souvorov A."/>
            <person name="Agarwala R."/>
            <person name="Lipman D.J."/>
        </authorList>
    </citation>
    <scope>NUCLEOTIDE SEQUENCE</scope>
    <source>
        <strain evidence="24">13-0431</strain>
        <strain evidence="12">Salmonella enterica</strain>
    </source>
</reference>
<evidence type="ECO:0000313" key="14">
    <source>
        <dbReference type="EMBL" id="HAB1884743.1"/>
    </source>
</evidence>
<dbReference type="EMBL" id="DAAHHO010000015">
    <property type="protein sequence ID" value="HAB6238645.1"/>
    <property type="molecule type" value="Genomic_DNA"/>
</dbReference>
<dbReference type="EMBL" id="AAKRAK010000018">
    <property type="protein sequence ID" value="ECU7934333.1"/>
    <property type="molecule type" value="Genomic_DNA"/>
</dbReference>